<dbReference type="CDD" id="cd09080">
    <property type="entry name" value="TDP2"/>
    <property type="match status" value="1"/>
</dbReference>
<comment type="cofactor">
    <cofactor evidence="1">
        <name>Mn(2+)</name>
        <dbReference type="ChEBI" id="CHEBI:29035"/>
    </cofactor>
</comment>
<dbReference type="PANTHER" id="PTHR15822">
    <property type="entry name" value="TRAF AND TNF RECEPTOR-ASSOCIATED PROTEIN"/>
    <property type="match status" value="1"/>
</dbReference>
<protein>
    <recommendedName>
        <fullName evidence="11">Endonuclease/exonuclease/phosphatase domain-containing protein</fullName>
    </recommendedName>
</protein>
<dbReference type="Gramene" id="TraesCS1D02G379100.2">
    <property type="protein sequence ID" value="TraesCS1D02G379100.2"/>
    <property type="gene ID" value="TraesCS1D02G379100"/>
</dbReference>
<dbReference type="GO" id="GO:0046872">
    <property type="term" value="F:metal ion binding"/>
    <property type="evidence" value="ECO:0007669"/>
    <property type="project" value="UniProtKB-KW"/>
</dbReference>
<dbReference type="FunFam" id="3.60.10.10:FF:000058">
    <property type="entry name" value="Tyrosyl-DNA phosphodiesterase 2"/>
    <property type="match status" value="1"/>
</dbReference>
<dbReference type="EnsemblPlants" id="TraesCS1D02G379100.2">
    <property type="protein sequence ID" value="TraesCS1D02G379100.2"/>
    <property type="gene ID" value="TraesCS1D02G379100"/>
</dbReference>
<keyword evidence="7" id="KW-0378">Hydrolase</keyword>
<evidence type="ECO:0000313" key="13">
    <source>
        <dbReference type="Proteomes" id="UP000019116"/>
    </source>
</evidence>
<reference evidence="12" key="1">
    <citation type="submission" date="2018-08" db="EMBL/GenBank/DDBJ databases">
        <authorList>
            <person name="Rossello M."/>
        </authorList>
    </citation>
    <scope>NUCLEOTIDE SEQUENCE [LARGE SCALE GENOMIC DNA]</scope>
    <source>
        <strain evidence="12">cv. Chinese Spring</strain>
    </source>
</reference>
<evidence type="ECO:0000256" key="4">
    <source>
        <dbReference type="ARBA" id="ARBA00022722"/>
    </source>
</evidence>
<accession>A0A3B6A022</accession>
<dbReference type="Gramene" id="TraesCS1D03G0882400.2">
    <property type="protein sequence ID" value="TraesCS1D03G0882400.2.CDS"/>
    <property type="gene ID" value="TraesCS1D03G0882400"/>
</dbReference>
<keyword evidence="4" id="KW-0540">Nuclease</keyword>
<dbReference type="STRING" id="4565.A0A3B6A022"/>
<dbReference type="InterPro" id="IPR051547">
    <property type="entry name" value="TDP2-like"/>
</dbReference>
<organism evidence="12">
    <name type="scientific">Triticum aestivum</name>
    <name type="common">Wheat</name>
    <dbReference type="NCBI Taxonomy" id="4565"/>
    <lineage>
        <taxon>Eukaryota</taxon>
        <taxon>Viridiplantae</taxon>
        <taxon>Streptophyta</taxon>
        <taxon>Embryophyta</taxon>
        <taxon>Tracheophyta</taxon>
        <taxon>Spermatophyta</taxon>
        <taxon>Magnoliopsida</taxon>
        <taxon>Liliopsida</taxon>
        <taxon>Poales</taxon>
        <taxon>Poaceae</taxon>
        <taxon>BOP clade</taxon>
        <taxon>Pooideae</taxon>
        <taxon>Triticodae</taxon>
        <taxon>Triticeae</taxon>
        <taxon>Triticinae</taxon>
        <taxon>Triticum</taxon>
    </lineage>
</organism>
<dbReference type="GO" id="GO:0016605">
    <property type="term" value="C:PML body"/>
    <property type="evidence" value="ECO:0000318"/>
    <property type="project" value="GO_Central"/>
</dbReference>
<name>A0A3B6A022_WHEAT</name>
<evidence type="ECO:0000256" key="10">
    <source>
        <dbReference type="ARBA" id="ARBA00023242"/>
    </source>
</evidence>
<sequence>MATLLSRSPRRLLRFLKPQTLLSPILTSSSPPHDLPERIPPLGLGESGWSAPPQWQWHRHRALWTYSNPQNSGACEAGLAAAPGASSLSLRMRRSRAASTDVAQVSADKGVGANGAHQAAAKEGDPETSLCSKAIKIMTYNVCFGKDYELHSRILALGNIIQHHSPDLICLHEVTPEIHGFLEKSDWWPEYKCLMSRGMDYTEAGMVCSNTRKPLSKRQKQRSYFCMQMSKLPVDSFDGVPFSDSVMGRELCMANINIGGVTLVLGTSHLESPSRPRLRSNERVAQAKESLILLGGRGSCNLIFCGDMNWDDKTDGPFPLPDGWVDAWAELKPGEDGWTYDTEANAMLSAVVHKRQLRLDRFVCKLPDFEVQGIEMVGKEPIPGVLYVKVDVARWKSKEKICRQRRERMLPVLPSDHFGLVLTVTPQPGSCAPSE</sequence>
<evidence type="ECO:0000256" key="5">
    <source>
        <dbReference type="ARBA" id="ARBA00022723"/>
    </source>
</evidence>
<dbReference type="PANTHER" id="PTHR15822:SF4">
    <property type="entry name" value="TYROSYL-DNA PHOSPHODIESTERASE 2"/>
    <property type="match status" value="1"/>
</dbReference>
<keyword evidence="5" id="KW-0479">Metal-binding</keyword>
<reference evidence="12" key="2">
    <citation type="submission" date="2018-10" db="UniProtKB">
        <authorList>
            <consortium name="EnsemblPlants"/>
        </authorList>
    </citation>
    <scope>IDENTIFICATION</scope>
</reference>
<evidence type="ECO:0000256" key="1">
    <source>
        <dbReference type="ARBA" id="ARBA00001936"/>
    </source>
</evidence>
<comment type="cofactor">
    <cofactor evidence="2">
        <name>Mg(2+)</name>
        <dbReference type="ChEBI" id="CHEBI:18420"/>
    </cofactor>
</comment>
<keyword evidence="6" id="KW-0227">DNA damage</keyword>
<keyword evidence="10" id="KW-0539">Nucleus</keyword>
<evidence type="ECO:0000256" key="7">
    <source>
        <dbReference type="ARBA" id="ARBA00022801"/>
    </source>
</evidence>
<dbReference type="SMR" id="A0A3B6A022"/>
<dbReference type="Gene3D" id="3.60.10.10">
    <property type="entry name" value="Endonuclease/exonuclease/phosphatase"/>
    <property type="match status" value="1"/>
</dbReference>
<evidence type="ECO:0000313" key="12">
    <source>
        <dbReference type="EnsemblPlants" id="TraesCS1D02G379100.2"/>
    </source>
</evidence>
<dbReference type="InterPro" id="IPR005135">
    <property type="entry name" value="Endo/exonuclease/phosphatase"/>
</dbReference>
<evidence type="ECO:0000256" key="2">
    <source>
        <dbReference type="ARBA" id="ARBA00001946"/>
    </source>
</evidence>
<keyword evidence="9" id="KW-0234">DNA repair</keyword>
<keyword evidence="13" id="KW-1185">Reference proteome</keyword>
<dbReference type="GO" id="GO:0003697">
    <property type="term" value="F:single-stranded DNA binding"/>
    <property type="evidence" value="ECO:0000318"/>
    <property type="project" value="GO_Central"/>
</dbReference>
<evidence type="ECO:0000259" key="11">
    <source>
        <dbReference type="Pfam" id="PF03372"/>
    </source>
</evidence>
<dbReference type="AlphaFoldDB" id="A0A3B6A022"/>
<proteinExistence type="predicted"/>
<keyword evidence="8" id="KW-0460">Magnesium</keyword>
<dbReference type="SUPFAM" id="SSF56219">
    <property type="entry name" value="DNase I-like"/>
    <property type="match status" value="1"/>
</dbReference>
<evidence type="ECO:0000256" key="8">
    <source>
        <dbReference type="ARBA" id="ARBA00022842"/>
    </source>
</evidence>
<comment type="subcellular location">
    <subcellularLocation>
        <location evidence="3">Nucleus</location>
        <location evidence="3">PML body</location>
    </subcellularLocation>
</comment>
<dbReference type="GO" id="GO:0005737">
    <property type="term" value="C:cytoplasm"/>
    <property type="evidence" value="ECO:0000318"/>
    <property type="project" value="GO_Central"/>
</dbReference>
<dbReference type="GO" id="GO:0070260">
    <property type="term" value="F:5'-tyrosyl-DNA phosphodiesterase activity"/>
    <property type="evidence" value="ECO:0000318"/>
    <property type="project" value="GO_Central"/>
</dbReference>
<evidence type="ECO:0000256" key="3">
    <source>
        <dbReference type="ARBA" id="ARBA00004322"/>
    </source>
</evidence>
<dbReference type="Proteomes" id="UP000019116">
    <property type="component" value="Chromosome 1D"/>
</dbReference>
<evidence type="ECO:0000256" key="6">
    <source>
        <dbReference type="ARBA" id="ARBA00022763"/>
    </source>
</evidence>
<dbReference type="GO" id="GO:0004518">
    <property type="term" value="F:nuclease activity"/>
    <property type="evidence" value="ECO:0007669"/>
    <property type="project" value="UniProtKB-KW"/>
</dbReference>
<feature type="domain" description="Endonuclease/exonuclease/phosphatase" evidence="11">
    <location>
        <begin position="138"/>
        <end position="417"/>
    </location>
</feature>
<dbReference type="OrthoDB" id="9975959at2759"/>
<evidence type="ECO:0000256" key="9">
    <source>
        <dbReference type="ARBA" id="ARBA00023204"/>
    </source>
</evidence>
<dbReference type="GO" id="GO:0006302">
    <property type="term" value="P:double-strand break repair"/>
    <property type="evidence" value="ECO:0000318"/>
    <property type="project" value="GO_Central"/>
</dbReference>
<dbReference type="Pfam" id="PF03372">
    <property type="entry name" value="Exo_endo_phos"/>
    <property type="match status" value="1"/>
</dbReference>
<dbReference type="InterPro" id="IPR036691">
    <property type="entry name" value="Endo/exonu/phosph_ase_sf"/>
</dbReference>